<keyword evidence="6" id="KW-1278">Translocase</keyword>
<feature type="transmembrane region" description="Helical" evidence="18">
    <location>
        <begin position="48"/>
        <end position="69"/>
    </location>
</feature>
<dbReference type="PROSITE" id="PS50939">
    <property type="entry name" value="CYTOCHROME_B561"/>
    <property type="match status" value="1"/>
</dbReference>
<evidence type="ECO:0000256" key="15">
    <source>
        <dbReference type="ARBA" id="ARBA00032709"/>
    </source>
</evidence>
<feature type="transmembrane region" description="Helical" evidence="18">
    <location>
        <begin position="81"/>
        <end position="104"/>
    </location>
</feature>
<evidence type="ECO:0000256" key="18">
    <source>
        <dbReference type="SAM" id="Phobius"/>
    </source>
</evidence>
<keyword evidence="2" id="KW-0813">Transport</keyword>
<dbReference type="PANTHER" id="PTHR10106">
    <property type="entry name" value="CYTOCHROME B561-RELATED"/>
    <property type="match status" value="1"/>
</dbReference>
<accession>A0A8C5BTE3</accession>
<reference evidence="20" key="2">
    <citation type="submission" date="2025-09" db="UniProtKB">
        <authorList>
            <consortium name="Ensembl"/>
        </authorList>
    </citation>
    <scope>IDENTIFICATION</scope>
</reference>
<comment type="subcellular location">
    <subcellularLocation>
        <location evidence="12">Cytoplasmic vesicle</location>
        <location evidence="12">Secretory vesicle</location>
        <location evidence="12">Chromaffin granule membrane</location>
        <topology evidence="12">Multi-pass membrane protein</topology>
    </subcellularLocation>
</comment>
<dbReference type="InterPro" id="IPR006593">
    <property type="entry name" value="Cyt_b561/ferric_Rdtase_TM"/>
</dbReference>
<evidence type="ECO:0000259" key="19">
    <source>
        <dbReference type="PROSITE" id="PS50939"/>
    </source>
</evidence>
<evidence type="ECO:0000256" key="12">
    <source>
        <dbReference type="ARBA" id="ARBA00024185"/>
    </source>
</evidence>
<feature type="transmembrane region" description="Helical" evidence="18">
    <location>
        <begin position="7"/>
        <end position="28"/>
    </location>
</feature>
<dbReference type="AlphaFoldDB" id="A0A8C5BTE3"/>
<organism evidence="20 21">
    <name type="scientific">Gadus morhua</name>
    <name type="common">Atlantic cod</name>
    <dbReference type="NCBI Taxonomy" id="8049"/>
    <lineage>
        <taxon>Eukaryota</taxon>
        <taxon>Metazoa</taxon>
        <taxon>Chordata</taxon>
        <taxon>Craniata</taxon>
        <taxon>Vertebrata</taxon>
        <taxon>Euteleostomi</taxon>
        <taxon>Actinopterygii</taxon>
        <taxon>Neopterygii</taxon>
        <taxon>Teleostei</taxon>
        <taxon>Neoteleostei</taxon>
        <taxon>Acanthomorphata</taxon>
        <taxon>Zeiogadaria</taxon>
        <taxon>Gadariae</taxon>
        <taxon>Gadiformes</taxon>
        <taxon>Gadoidei</taxon>
        <taxon>Gadidae</taxon>
        <taxon>Gadus</taxon>
    </lineage>
</organism>
<keyword evidence="10 18" id="KW-0472">Membrane</keyword>
<comment type="cofactor">
    <cofactor evidence="1">
        <name>heme b</name>
        <dbReference type="ChEBI" id="CHEBI:60344"/>
    </cofactor>
</comment>
<evidence type="ECO:0000256" key="9">
    <source>
        <dbReference type="ARBA" id="ARBA00023004"/>
    </source>
</evidence>
<evidence type="ECO:0000256" key="7">
    <source>
        <dbReference type="ARBA" id="ARBA00022982"/>
    </source>
</evidence>
<evidence type="ECO:0000256" key="10">
    <source>
        <dbReference type="ARBA" id="ARBA00023136"/>
    </source>
</evidence>
<evidence type="ECO:0000256" key="3">
    <source>
        <dbReference type="ARBA" id="ARBA00022617"/>
    </source>
</evidence>
<keyword evidence="3" id="KW-0349">Heme</keyword>
<sequence length="243" mass="26871">YEQIRLVFPGLVGMSQAVGVAIVVVTGVWLGHHHGGFAWDGSAHQFNVHPLCMVLGMVVLYGDAVLLYRVFPRESKRNLKILHGSIHLLALLVSIIGLVAVFNFHRVSGIPDLYSLHSWCGVLTVTLFLVQWLMGLGFFLFPGASSWLREWYLPLHAFFGLFLLAVSIATCLTGITEKLLFSIMETYSLRAPEGLLANSLALLLLLFGGLVGFIVTREEFRRPPQPEEEALSVHFTSLTPSSP</sequence>
<dbReference type="GeneTree" id="ENSGT00950000183197"/>
<evidence type="ECO:0000256" key="1">
    <source>
        <dbReference type="ARBA" id="ARBA00001970"/>
    </source>
</evidence>
<comment type="function">
    <text evidence="16">Transmembrane reductase that uses ascorbate as an electron donor in the cytoplasm and transfers electrons across membranes to reduce monodehydro-L-ascorbate radical in the lumen of secretory vesicles. It is therefore involved the regeneration and homeostasis within secretory vesicles of ascorbate which in turn provides reducing equivalents needed to support the activity of intravesicular enzymes.</text>
</comment>
<evidence type="ECO:0000256" key="2">
    <source>
        <dbReference type="ARBA" id="ARBA00022448"/>
    </source>
</evidence>
<dbReference type="Ensembl" id="ENSGMOT00000037704.1">
    <property type="protein sequence ID" value="ENSGMOP00000050355.1"/>
    <property type="gene ID" value="ENSGMOG00000007289.2"/>
</dbReference>
<name>A0A8C5BTE3_GADMO</name>
<keyword evidence="21" id="KW-1185">Reference proteome</keyword>
<keyword evidence="4 18" id="KW-0812">Transmembrane</keyword>
<evidence type="ECO:0000256" key="11">
    <source>
        <dbReference type="ARBA" id="ARBA00023329"/>
    </source>
</evidence>
<dbReference type="GO" id="GO:0042584">
    <property type="term" value="C:chromaffin granule membrane"/>
    <property type="evidence" value="ECO:0007669"/>
    <property type="project" value="UniProtKB-SubCell"/>
</dbReference>
<evidence type="ECO:0000256" key="4">
    <source>
        <dbReference type="ARBA" id="ARBA00022692"/>
    </source>
</evidence>
<keyword evidence="11" id="KW-0968">Cytoplasmic vesicle</keyword>
<dbReference type="Pfam" id="PF03188">
    <property type="entry name" value="Cytochrom_B561"/>
    <property type="match status" value="1"/>
</dbReference>
<evidence type="ECO:0000256" key="17">
    <source>
        <dbReference type="ARBA" id="ARBA00047447"/>
    </source>
</evidence>
<keyword evidence="8 18" id="KW-1133">Transmembrane helix</keyword>
<evidence type="ECO:0000256" key="14">
    <source>
        <dbReference type="ARBA" id="ARBA00030896"/>
    </source>
</evidence>
<evidence type="ECO:0000256" key="16">
    <source>
        <dbReference type="ARBA" id="ARBA00045973"/>
    </source>
</evidence>
<evidence type="ECO:0000256" key="13">
    <source>
        <dbReference type="ARBA" id="ARBA00024231"/>
    </source>
</evidence>
<dbReference type="InterPro" id="IPR043205">
    <property type="entry name" value="CYB561/CYBRD1-like"/>
</dbReference>
<dbReference type="Gene3D" id="1.20.120.1770">
    <property type="match status" value="1"/>
</dbReference>
<dbReference type="SMART" id="SM00665">
    <property type="entry name" value="B561"/>
    <property type="match status" value="1"/>
</dbReference>
<dbReference type="GO" id="GO:0005765">
    <property type="term" value="C:lysosomal membrane"/>
    <property type="evidence" value="ECO:0007669"/>
    <property type="project" value="TreeGrafter"/>
</dbReference>
<evidence type="ECO:0000313" key="21">
    <source>
        <dbReference type="Proteomes" id="UP000694546"/>
    </source>
</evidence>
<keyword evidence="7" id="KW-0249">Electron transport</keyword>
<dbReference type="GO" id="GO:0046872">
    <property type="term" value="F:metal ion binding"/>
    <property type="evidence" value="ECO:0007669"/>
    <property type="project" value="UniProtKB-KW"/>
</dbReference>
<dbReference type="Proteomes" id="UP000694546">
    <property type="component" value="Chromosome 2"/>
</dbReference>
<comment type="catalytic activity">
    <reaction evidence="17">
        <text>monodehydro-L-ascorbate radical(out) + L-ascorbate(in) = monodehydro-L-ascorbate radical(in) + L-ascorbate(out)</text>
        <dbReference type="Rhea" id="RHEA:66524"/>
        <dbReference type="ChEBI" id="CHEBI:38290"/>
        <dbReference type="ChEBI" id="CHEBI:59513"/>
    </reaction>
    <physiologicalReaction direction="left-to-right" evidence="17">
        <dbReference type="Rhea" id="RHEA:66525"/>
    </physiologicalReaction>
</comment>
<evidence type="ECO:0000313" key="20">
    <source>
        <dbReference type="Ensembl" id="ENSGMOP00000050355.1"/>
    </source>
</evidence>
<feature type="domain" description="Cytochrome b561" evidence="19">
    <location>
        <begin position="14"/>
        <end position="216"/>
    </location>
</feature>
<reference evidence="20" key="1">
    <citation type="submission" date="2025-08" db="UniProtKB">
        <authorList>
            <consortium name="Ensembl"/>
        </authorList>
    </citation>
    <scope>IDENTIFICATION</scope>
</reference>
<dbReference type="GO" id="GO:0140571">
    <property type="term" value="F:transmembrane ascorbate ferrireductase activity"/>
    <property type="evidence" value="ECO:0007669"/>
    <property type="project" value="UniProtKB-EC"/>
</dbReference>
<feature type="transmembrane region" description="Helical" evidence="18">
    <location>
        <begin position="195"/>
        <end position="215"/>
    </location>
</feature>
<dbReference type="PANTHER" id="PTHR10106:SF14">
    <property type="entry name" value="TRANSMEMBRANE ASCORBATE-DEPENDENT REDUCTASE CYB561"/>
    <property type="match status" value="1"/>
</dbReference>
<evidence type="ECO:0000256" key="6">
    <source>
        <dbReference type="ARBA" id="ARBA00022967"/>
    </source>
</evidence>
<evidence type="ECO:0000256" key="5">
    <source>
        <dbReference type="ARBA" id="ARBA00022723"/>
    </source>
</evidence>
<proteinExistence type="predicted"/>
<protein>
    <recommendedName>
        <fullName evidence="13">Transmembrane ascorbate-dependent reductase CYB561</fullName>
    </recommendedName>
    <alternativeName>
        <fullName evidence="14">Cytochrome b-561</fullName>
    </alternativeName>
    <alternativeName>
        <fullName evidence="15">Cytochrome b561</fullName>
    </alternativeName>
</protein>
<feature type="transmembrane region" description="Helical" evidence="18">
    <location>
        <begin position="116"/>
        <end position="141"/>
    </location>
</feature>
<evidence type="ECO:0000256" key="8">
    <source>
        <dbReference type="ARBA" id="ARBA00022989"/>
    </source>
</evidence>
<keyword evidence="5" id="KW-0479">Metal-binding</keyword>
<keyword evidence="9" id="KW-0408">Iron</keyword>
<feature type="transmembrane region" description="Helical" evidence="18">
    <location>
        <begin position="153"/>
        <end position="175"/>
    </location>
</feature>